<dbReference type="UniPathway" id="UPA00664"/>
<keyword evidence="5 7" id="KW-1133">Transmembrane helix</keyword>
<dbReference type="GO" id="GO:0042158">
    <property type="term" value="P:lipoprotein biosynthetic process"/>
    <property type="evidence" value="ECO:0007669"/>
    <property type="project" value="UniProtKB-UniRule"/>
</dbReference>
<gene>
    <name evidence="7" type="primary">lgt</name>
    <name evidence="8" type="ORF">A3B54_04910</name>
</gene>
<dbReference type="PANTHER" id="PTHR30589:SF0">
    <property type="entry name" value="PHOSPHATIDYLGLYCEROL--PROLIPOPROTEIN DIACYLGLYCERYL TRANSFERASE"/>
    <property type="match status" value="1"/>
</dbReference>
<evidence type="ECO:0000256" key="7">
    <source>
        <dbReference type="HAMAP-Rule" id="MF_01147"/>
    </source>
</evidence>
<keyword evidence="2 7" id="KW-1003">Cell membrane</keyword>
<dbReference type="Pfam" id="PF01790">
    <property type="entry name" value="LGT"/>
    <property type="match status" value="1"/>
</dbReference>
<proteinExistence type="inferred from homology"/>
<dbReference type="PANTHER" id="PTHR30589">
    <property type="entry name" value="PROLIPOPROTEIN DIACYLGLYCERYL TRANSFERASE"/>
    <property type="match status" value="1"/>
</dbReference>
<keyword evidence="3 7" id="KW-0808">Transferase</keyword>
<name>A0A1F5H3Y6_9BACT</name>
<evidence type="ECO:0000256" key="5">
    <source>
        <dbReference type="ARBA" id="ARBA00022989"/>
    </source>
</evidence>
<accession>A0A1F5H3Y6</accession>
<dbReference type="NCBIfam" id="TIGR00544">
    <property type="entry name" value="lgt"/>
    <property type="match status" value="1"/>
</dbReference>
<dbReference type="InterPro" id="IPR001640">
    <property type="entry name" value="Lgt"/>
</dbReference>
<comment type="similarity">
    <text evidence="1 7">Belongs to the Lgt family.</text>
</comment>
<dbReference type="HAMAP" id="MF_01147">
    <property type="entry name" value="Lgt"/>
    <property type="match status" value="1"/>
</dbReference>
<organism evidence="8 9">
    <name type="scientific">Candidatus Curtissbacteria bacterium RIFCSPLOWO2_01_FULL_42_50</name>
    <dbReference type="NCBI Taxonomy" id="1797730"/>
    <lineage>
        <taxon>Bacteria</taxon>
        <taxon>Candidatus Curtissiibacteriota</taxon>
    </lineage>
</organism>
<comment type="function">
    <text evidence="7">Catalyzes the transfer of the diacylglyceryl group from phosphatidylglycerol to the sulfhydryl group of the N-terminal cysteine of a prolipoprotein, the first step in the formation of mature lipoproteins.</text>
</comment>
<comment type="caution">
    <text evidence="8">The sequence shown here is derived from an EMBL/GenBank/DDBJ whole genome shotgun (WGS) entry which is preliminary data.</text>
</comment>
<evidence type="ECO:0000313" key="9">
    <source>
        <dbReference type="Proteomes" id="UP000177039"/>
    </source>
</evidence>
<evidence type="ECO:0000256" key="4">
    <source>
        <dbReference type="ARBA" id="ARBA00022692"/>
    </source>
</evidence>
<comment type="catalytic activity">
    <reaction evidence="7">
        <text>L-cysteinyl-[prolipoprotein] + a 1,2-diacyl-sn-glycero-3-phospho-(1'-sn-glycerol) = an S-1,2-diacyl-sn-glyceryl-L-cysteinyl-[prolipoprotein] + sn-glycerol 1-phosphate + H(+)</text>
        <dbReference type="Rhea" id="RHEA:56712"/>
        <dbReference type="Rhea" id="RHEA-COMP:14679"/>
        <dbReference type="Rhea" id="RHEA-COMP:14680"/>
        <dbReference type="ChEBI" id="CHEBI:15378"/>
        <dbReference type="ChEBI" id="CHEBI:29950"/>
        <dbReference type="ChEBI" id="CHEBI:57685"/>
        <dbReference type="ChEBI" id="CHEBI:64716"/>
        <dbReference type="ChEBI" id="CHEBI:140658"/>
        <dbReference type="EC" id="2.5.1.145"/>
    </reaction>
</comment>
<keyword evidence="6 7" id="KW-0472">Membrane</keyword>
<evidence type="ECO:0000256" key="3">
    <source>
        <dbReference type="ARBA" id="ARBA00022679"/>
    </source>
</evidence>
<evidence type="ECO:0000256" key="6">
    <source>
        <dbReference type="ARBA" id="ARBA00023136"/>
    </source>
</evidence>
<dbReference type="AlphaFoldDB" id="A0A1F5H3Y6"/>
<dbReference type="Proteomes" id="UP000177039">
    <property type="component" value="Unassembled WGS sequence"/>
</dbReference>
<sequence>MLLRSINIGPLTIHLYGLIIALSIYLGWLLAKKRAHIYKIPQKIFDDPILLVPLAFAIFGARLYHVLDLRDYYLAHKSLIFAIWNGGLGIWGALIGAFIGFWVISKVKNVNLLSILDLAAPSLLLGQSIGRIGNFLNQEAFGPPTGFPWGVYISPGNRPIQFANSTRFHPTFFYEAAIDLVFLVLLLFLTRKLRISGQTFSLYLIFYATGRFIVEFWRIDTWVVGSVKVAQILAVLTLIFGVATFMRARHKP</sequence>
<dbReference type="GO" id="GO:0005886">
    <property type="term" value="C:plasma membrane"/>
    <property type="evidence" value="ECO:0007669"/>
    <property type="project" value="UniProtKB-SubCell"/>
</dbReference>
<feature type="transmembrane region" description="Helical" evidence="7">
    <location>
        <begin position="201"/>
        <end position="219"/>
    </location>
</feature>
<keyword evidence="8" id="KW-0449">Lipoprotein</keyword>
<dbReference type="GO" id="GO:0008961">
    <property type="term" value="F:phosphatidylglycerol-prolipoprotein diacylglyceryl transferase activity"/>
    <property type="evidence" value="ECO:0007669"/>
    <property type="project" value="UniProtKB-UniRule"/>
</dbReference>
<comment type="pathway">
    <text evidence="7">Protein modification; lipoprotein biosynthesis (diacylglyceryl transfer).</text>
</comment>
<feature type="transmembrane region" description="Helical" evidence="7">
    <location>
        <begin position="172"/>
        <end position="189"/>
    </location>
</feature>
<keyword evidence="4 7" id="KW-0812">Transmembrane</keyword>
<comment type="subcellular location">
    <subcellularLocation>
        <location evidence="7">Cell membrane</location>
        <topology evidence="7">Multi-pass membrane protein</topology>
    </subcellularLocation>
</comment>
<feature type="transmembrane region" description="Helical" evidence="7">
    <location>
        <begin position="6"/>
        <end position="28"/>
    </location>
</feature>
<evidence type="ECO:0000256" key="1">
    <source>
        <dbReference type="ARBA" id="ARBA00007150"/>
    </source>
</evidence>
<evidence type="ECO:0000256" key="2">
    <source>
        <dbReference type="ARBA" id="ARBA00022475"/>
    </source>
</evidence>
<reference evidence="8 9" key="1">
    <citation type="journal article" date="2016" name="Nat. Commun.">
        <title>Thousands of microbial genomes shed light on interconnected biogeochemical processes in an aquifer system.</title>
        <authorList>
            <person name="Anantharaman K."/>
            <person name="Brown C.T."/>
            <person name="Hug L.A."/>
            <person name="Sharon I."/>
            <person name="Castelle C.J."/>
            <person name="Probst A.J."/>
            <person name="Thomas B.C."/>
            <person name="Singh A."/>
            <person name="Wilkins M.J."/>
            <person name="Karaoz U."/>
            <person name="Brodie E.L."/>
            <person name="Williams K.H."/>
            <person name="Hubbard S.S."/>
            <person name="Banfield J.F."/>
        </authorList>
    </citation>
    <scope>NUCLEOTIDE SEQUENCE [LARGE SCALE GENOMIC DNA]</scope>
</reference>
<feature type="transmembrane region" description="Helical" evidence="7">
    <location>
        <begin position="225"/>
        <end position="246"/>
    </location>
</feature>
<feature type="binding site" evidence="7">
    <location>
        <position position="131"/>
    </location>
    <ligand>
        <name>a 1,2-diacyl-sn-glycero-3-phospho-(1'-sn-glycerol)</name>
        <dbReference type="ChEBI" id="CHEBI:64716"/>
    </ligand>
</feature>
<protein>
    <recommendedName>
        <fullName evidence="7">Phosphatidylglycerol--prolipoprotein diacylglyceryl transferase</fullName>
        <ecNumber evidence="7">2.5.1.145</ecNumber>
    </recommendedName>
</protein>
<feature type="transmembrane region" description="Helical" evidence="7">
    <location>
        <begin position="49"/>
        <end position="67"/>
    </location>
</feature>
<feature type="transmembrane region" description="Helical" evidence="7">
    <location>
        <begin position="110"/>
        <end position="129"/>
    </location>
</feature>
<feature type="transmembrane region" description="Helical" evidence="7">
    <location>
        <begin position="79"/>
        <end position="103"/>
    </location>
</feature>
<evidence type="ECO:0000313" key="8">
    <source>
        <dbReference type="EMBL" id="OGD98754.1"/>
    </source>
</evidence>
<dbReference type="EMBL" id="MFBT01000032">
    <property type="protein sequence ID" value="OGD98754.1"/>
    <property type="molecule type" value="Genomic_DNA"/>
</dbReference>
<dbReference type="PROSITE" id="PS01311">
    <property type="entry name" value="LGT"/>
    <property type="match status" value="1"/>
</dbReference>
<dbReference type="EC" id="2.5.1.145" evidence="7"/>